<dbReference type="GO" id="GO:0003824">
    <property type="term" value="F:catalytic activity"/>
    <property type="evidence" value="ECO:0007669"/>
    <property type="project" value="InterPro"/>
</dbReference>
<dbReference type="InterPro" id="IPR001242">
    <property type="entry name" value="Condensation_dom"/>
</dbReference>
<dbReference type="PANTHER" id="PTHR45527:SF1">
    <property type="entry name" value="FATTY ACID SYNTHASE"/>
    <property type="match status" value="1"/>
</dbReference>
<evidence type="ECO:0000256" key="1">
    <source>
        <dbReference type="ARBA" id="ARBA00001957"/>
    </source>
</evidence>
<dbReference type="Gene3D" id="3.30.559.10">
    <property type="entry name" value="Chloramphenicol acetyltransferase-like domain"/>
    <property type="match status" value="1"/>
</dbReference>
<dbReference type="SUPFAM" id="SSF56801">
    <property type="entry name" value="Acetyl-CoA synthetase-like"/>
    <property type="match status" value="2"/>
</dbReference>
<dbReference type="PANTHER" id="PTHR45527">
    <property type="entry name" value="NONRIBOSOMAL PEPTIDE SYNTHETASE"/>
    <property type="match status" value="1"/>
</dbReference>
<reference evidence="3" key="1">
    <citation type="submission" date="2021-04" db="EMBL/GenBank/DDBJ databases">
        <title>Genome based classification of Actinospica acidithermotolerans sp. nov., an actinobacterium isolated from an Indonesian hot spring.</title>
        <authorList>
            <person name="Kusuma A.B."/>
            <person name="Putra K.E."/>
            <person name="Nafisah S."/>
            <person name="Loh J."/>
            <person name="Nouioui I."/>
            <person name="Goodfellow M."/>
        </authorList>
    </citation>
    <scope>NUCLEOTIDE SEQUENCE</scope>
    <source>
        <strain evidence="3">CSCA 57</strain>
    </source>
</reference>
<dbReference type="Gene3D" id="2.30.38.10">
    <property type="entry name" value="Luciferase, Domain 3"/>
    <property type="match status" value="1"/>
</dbReference>
<dbReference type="Gene3D" id="3.40.50.980">
    <property type="match status" value="2"/>
</dbReference>
<dbReference type="NCBIfam" id="TIGR01733">
    <property type="entry name" value="AA-adenyl-dom"/>
    <property type="match status" value="1"/>
</dbReference>
<dbReference type="GO" id="GO:0005737">
    <property type="term" value="C:cytoplasm"/>
    <property type="evidence" value="ECO:0007669"/>
    <property type="project" value="TreeGrafter"/>
</dbReference>
<dbReference type="InterPro" id="IPR023213">
    <property type="entry name" value="CAT-like_dom_sf"/>
</dbReference>
<dbReference type="InterPro" id="IPR020845">
    <property type="entry name" value="AMP-binding_CS"/>
</dbReference>
<dbReference type="GO" id="GO:0043041">
    <property type="term" value="P:amino acid activation for nonribosomal peptide biosynthetic process"/>
    <property type="evidence" value="ECO:0007669"/>
    <property type="project" value="TreeGrafter"/>
</dbReference>
<dbReference type="RefSeq" id="WP_212527079.1">
    <property type="nucleotide sequence ID" value="NZ_JAGSOG010000012.1"/>
</dbReference>
<dbReference type="Gene3D" id="3.30.559.30">
    <property type="entry name" value="Nonribosomal peptide synthetase, condensation domain"/>
    <property type="match status" value="1"/>
</dbReference>
<dbReference type="GO" id="GO:0008610">
    <property type="term" value="P:lipid biosynthetic process"/>
    <property type="evidence" value="ECO:0007669"/>
    <property type="project" value="UniProtKB-ARBA"/>
</dbReference>
<evidence type="ECO:0000313" key="3">
    <source>
        <dbReference type="EMBL" id="MBR7832551.1"/>
    </source>
</evidence>
<dbReference type="InterPro" id="IPR042099">
    <property type="entry name" value="ANL_N_sf"/>
</dbReference>
<dbReference type="InterPro" id="IPR036736">
    <property type="entry name" value="ACP-like_sf"/>
</dbReference>
<feature type="domain" description="Carrier" evidence="2">
    <location>
        <begin position="494"/>
        <end position="569"/>
    </location>
</feature>
<dbReference type="GO" id="GO:0031177">
    <property type="term" value="F:phosphopantetheine binding"/>
    <property type="evidence" value="ECO:0007669"/>
    <property type="project" value="TreeGrafter"/>
</dbReference>
<dbReference type="PROSITE" id="PS00455">
    <property type="entry name" value="AMP_BINDING"/>
    <property type="match status" value="1"/>
</dbReference>
<dbReference type="PROSITE" id="PS50075">
    <property type="entry name" value="CARRIER"/>
    <property type="match status" value="1"/>
</dbReference>
<evidence type="ECO:0000313" key="4">
    <source>
        <dbReference type="Proteomes" id="UP000675781"/>
    </source>
</evidence>
<protein>
    <submittedName>
        <fullName evidence="3">Amino acid adenylation domain-containing protein</fullName>
    </submittedName>
</protein>
<gene>
    <name evidence="3" type="ORF">KDL01_04735</name>
</gene>
<dbReference type="Gene3D" id="1.10.1200.10">
    <property type="entry name" value="ACP-like"/>
    <property type="match status" value="1"/>
</dbReference>
<comment type="caution">
    <text evidence="3">The sequence shown here is derived from an EMBL/GenBank/DDBJ whole genome shotgun (WGS) entry which is preliminary data.</text>
</comment>
<comment type="cofactor">
    <cofactor evidence="1">
        <name>pantetheine 4'-phosphate</name>
        <dbReference type="ChEBI" id="CHEBI:47942"/>
    </cofactor>
</comment>
<dbReference type="SUPFAM" id="SSF52777">
    <property type="entry name" value="CoA-dependent acyltransferases"/>
    <property type="match status" value="2"/>
</dbReference>
<dbReference type="CDD" id="cd19531">
    <property type="entry name" value="LCL_NRPS-like"/>
    <property type="match status" value="1"/>
</dbReference>
<dbReference type="SUPFAM" id="SSF47336">
    <property type="entry name" value="ACP-like"/>
    <property type="match status" value="1"/>
</dbReference>
<dbReference type="GO" id="GO:0044550">
    <property type="term" value="P:secondary metabolite biosynthetic process"/>
    <property type="evidence" value="ECO:0007669"/>
    <property type="project" value="TreeGrafter"/>
</dbReference>
<evidence type="ECO:0000259" key="2">
    <source>
        <dbReference type="PROSITE" id="PS50075"/>
    </source>
</evidence>
<dbReference type="Pfam" id="PF00550">
    <property type="entry name" value="PP-binding"/>
    <property type="match status" value="1"/>
</dbReference>
<accession>A0A941EJW0</accession>
<dbReference type="InterPro" id="IPR045851">
    <property type="entry name" value="AMP-bd_C_sf"/>
</dbReference>
<dbReference type="EMBL" id="JAGSOG010000012">
    <property type="protein sequence ID" value="MBR7832551.1"/>
    <property type="molecule type" value="Genomic_DNA"/>
</dbReference>
<organism evidence="3 4">
    <name type="scientific">Actinospica durhamensis</name>
    <dbReference type="NCBI Taxonomy" id="1508375"/>
    <lineage>
        <taxon>Bacteria</taxon>
        <taxon>Bacillati</taxon>
        <taxon>Actinomycetota</taxon>
        <taxon>Actinomycetes</taxon>
        <taxon>Catenulisporales</taxon>
        <taxon>Actinospicaceae</taxon>
        <taxon>Actinospica</taxon>
    </lineage>
</organism>
<dbReference type="InterPro" id="IPR010071">
    <property type="entry name" value="AA_adenyl_dom"/>
</dbReference>
<dbReference type="InterPro" id="IPR000873">
    <property type="entry name" value="AMP-dep_synth/lig_dom"/>
</dbReference>
<proteinExistence type="predicted"/>
<dbReference type="InterPro" id="IPR025110">
    <property type="entry name" value="AMP-bd_C"/>
</dbReference>
<dbReference type="Pfam" id="PF13193">
    <property type="entry name" value="AMP-binding_C"/>
    <property type="match status" value="1"/>
</dbReference>
<dbReference type="Proteomes" id="UP000675781">
    <property type="component" value="Unassembled WGS sequence"/>
</dbReference>
<dbReference type="Gene3D" id="3.40.50.12780">
    <property type="entry name" value="N-terminal domain of ligase-like"/>
    <property type="match status" value="1"/>
</dbReference>
<dbReference type="Pfam" id="PF00668">
    <property type="entry name" value="Condensation"/>
    <property type="match status" value="1"/>
</dbReference>
<dbReference type="Gene3D" id="3.30.300.30">
    <property type="match status" value="2"/>
</dbReference>
<dbReference type="Pfam" id="PF00501">
    <property type="entry name" value="AMP-binding"/>
    <property type="match status" value="2"/>
</dbReference>
<sequence>MAELLDEAFLARARATPEAIALSWPGGSMAYGALEQATAKLAGRLRAAGVGPETVVGLSAARGPGLILGMVAILRSGGAWLPLDPEYPADRLAYMIADSGLSVLLADATLSAPVPASALRIDLDAALSEPDDVPDDVLDGPLPAAQPGDLAYLIYTSGTTGRPKGVLVEHGGVANSVRAMRLAWGITEQDRVIQFSSASFDASVCEIWTALTAGATLVLRDRLSLLPGPGLVDVLRQEQVSVAVVPPSVMAALPEDTQLPDLRTLVLQGEALTAQIAARWGAGRTLFNGYGPTEASICASSARIEPGLPVTIGRPIDGAALRVVDTELAPVPAGTVGELLIGGAGVARGYHNVPALTAERFVVLEDGERVYRTGDMARELPDGTYEFVGRHDGQVKLRGIRIEVEEIAAVLRSHPRVRDAAVVLRQERLVGYAVTAASAAELLGWCAERLPNQLVPSAIVPIEAFPLSPNGKLDRDALPEPDRVHAGLAAAGTAARTDAEAAVIEIVRELLGAIPVGVEDDFFALGGHSLSVGRLAARLRTRLGADVPLAKLYADSTIAAIAASAEAAAAEAGSAGDAPNTPPVPPPVAVADRAAPLPLTFPQDRVWYLDQLWPGNSAYHANASLKLRGALDVNALERALSEIVRRHEVFRSRFTEVDGRPVQVPVDAMPIELPVIDLTDFDPAEQHARSRAVIERELRRPFRLDEPPLARWTLIRRGPQEHELVHIEHHLVHDGWSFAVFVEELAALYPAYASGSEPSLPPVTLQIGDVAAWQREWLQGPVLDRYLDHWTTAMHAAPLLQLPLEEPRPPEFSFEGAALKFALPAAECAAIRAGARAHKATLFSVMLAGFAALVSRYADQDDFVVGTTAANRRDQEAERVVGMLVNTLPLRIDLTGDPAFGELVERVQAVVADGLAWQDIPLQYLIKELMLERDLSYNPLFSTMFSFHDSAVPDLEFGGLTGEFEIQHNGSAKADLNIVVMPRAEQRLGRPRREEDQDIKVVWEYATDLFTAESMGRMAAAYRELLLAGLAQPTLPLSHLPIGATGAIGAVAAEPESEHASVPTLADQFAEQVRRVPDHAAIIADHTMTYQELDEAARALVERVQRGETTLKAIRAAIPDRGCALFVAELAATQIDATPHRELAAICTELKRREFASGAVAQLAPPQSPLFALELWSALTSGSPLHVIEAHLKDPAATSHRLRTHEIAHVILPSRLADALAAALAAGGSEALAATQTALIVGPHPTPRTVAVLQDACARVLVGFGTDSVPLLVCDEPERVKPGTLQLRGGHPIPGLAVEVRDRAGRPQPPGVPGLLHAANGSEHGDETWRALRRSDGTIQILGAGARWPEVNGFRVSPHQLAAALAEYPPVARAQARFLDGVVLAQVVLREGAELGDPMRLRMFLADRLPMYQMPDVANISVVEDLPPDEE</sequence>
<dbReference type="CDD" id="cd05930">
    <property type="entry name" value="A_NRPS"/>
    <property type="match status" value="1"/>
</dbReference>
<name>A0A941EJW0_9ACTN</name>
<dbReference type="InterPro" id="IPR009081">
    <property type="entry name" value="PP-bd_ACP"/>
</dbReference>
<keyword evidence="4" id="KW-1185">Reference proteome</keyword>